<dbReference type="GO" id="GO:0007051">
    <property type="term" value="P:spindle organization"/>
    <property type="evidence" value="ECO:0007669"/>
    <property type="project" value="InterPro"/>
</dbReference>
<feature type="domain" description="TOG" evidence="8">
    <location>
        <begin position="262"/>
        <end position="497"/>
    </location>
</feature>
<accession>D3BU59</accession>
<dbReference type="InterPro" id="IPR011989">
    <property type="entry name" value="ARM-like"/>
</dbReference>
<dbReference type="Pfam" id="PF21041">
    <property type="entry name" value="XMAP215_CLASP_TOG"/>
    <property type="match status" value="3"/>
</dbReference>
<reference evidence="9 10" key="1">
    <citation type="journal article" date="2011" name="Genome Res.">
        <title>Phylogeny-wide analysis of social amoeba genomes highlights ancient origins for complex intercellular communication.</title>
        <authorList>
            <person name="Heidel A.J."/>
            <person name="Lawal H.M."/>
            <person name="Felder M."/>
            <person name="Schilde C."/>
            <person name="Helps N.R."/>
            <person name="Tunggal B."/>
            <person name="Rivero F."/>
            <person name="John U."/>
            <person name="Schleicher M."/>
            <person name="Eichinger L."/>
            <person name="Platzer M."/>
            <person name="Noegel A.A."/>
            <person name="Schaap P."/>
            <person name="Gloeckner G."/>
        </authorList>
    </citation>
    <scope>NUCLEOTIDE SEQUENCE [LARGE SCALE GENOMIC DNA]</scope>
    <source>
        <strain evidence="10">ATCC 26659 / Pp 5 / PN500</strain>
    </source>
</reference>
<dbReference type="PROSITE" id="PS50077">
    <property type="entry name" value="HEAT_REPEAT"/>
    <property type="match status" value="1"/>
</dbReference>
<evidence type="ECO:0000256" key="3">
    <source>
        <dbReference type="ARBA" id="ARBA00022737"/>
    </source>
</evidence>
<evidence type="ECO:0000256" key="7">
    <source>
        <dbReference type="SAM" id="MobiDB-lite"/>
    </source>
</evidence>
<dbReference type="InterPro" id="IPR016024">
    <property type="entry name" value="ARM-type_fold"/>
</dbReference>
<evidence type="ECO:0000259" key="8">
    <source>
        <dbReference type="SMART" id="SM01349"/>
    </source>
</evidence>
<feature type="compositionally biased region" description="Low complexity" evidence="7">
    <location>
        <begin position="1841"/>
        <end position="1882"/>
    </location>
</feature>
<evidence type="ECO:0000256" key="1">
    <source>
        <dbReference type="ARBA" id="ARBA00004245"/>
    </source>
</evidence>
<dbReference type="SUPFAM" id="SSF48371">
    <property type="entry name" value="ARM repeat"/>
    <property type="match status" value="2"/>
</dbReference>
<dbReference type="Gene3D" id="1.25.10.10">
    <property type="entry name" value="Leucine-rich Repeat Variant"/>
    <property type="match status" value="5"/>
</dbReference>
<feature type="compositionally biased region" description="Low complexity" evidence="7">
    <location>
        <begin position="1019"/>
        <end position="1051"/>
    </location>
</feature>
<dbReference type="FunFam" id="1.25.10.10:FF:000608">
    <property type="entry name" value="Centrosomal protein 224"/>
    <property type="match status" value="1"/>
</dbReference>
<evidence type="ECO:0000256" key="5">
    <source>
        <dbReference type="ARBA" id="ARBA00025722"/>
    </source>
</evidence>
<feature type="compositionally biased region" description="Polar residues" evidence="7">
    <location>
        <begin position="1684"/>
        <end position="1702"/>
    </location>
</feature>
<dbReference type="InParanoid" id="D3BU59"/>
<sequence length="1907" mass="210857">MADEETPSGSIEDRISHKNWRWRVSGFEELTIKFKNSFETTGSLFNEHGPNFKKYLSDINPMVQEKVLDTLSAFIDRCDVVKTFAPSFVPTLVEKCFSSTRPKVKDKTVDVLIATIEADSPEPVIENLLKGTTSSSLKVSVASLIALRESLKTFGPKVINIKSIMKQYQPWFENRDKNVREEASNLIVEVYRWMKQGLLPLLDSLTPIQLKTLNEQFEKLPGDPAVPLKYMRSEAAKAQAAAAKSAKGGAVVVEVEEIDPYSMIDAVNILSKIGPEFYEGMESKKWQERQAQVDMLVDLLNSSPKIENGDFRELVSVLKKTLSDTNVMIVTKAIVAIGLMGEGLRNHFTQFVKGMVIPIMERYKEKKPQVVPAVHTTMNQLVSRCVGISDIIDELIALMANKVAQIKIETLNFLHKAMSTTKKPQDITKVAKQLAKSMMDCLNDTAEPVRDAAAKTFALFSSIIGERGMAPYFNQLDPIKLKKVKDLMPTAPTPVAASAGEPDDDEPASSSKKPASKSSTSAKSTTTTTTTTTASYGGGLDDLAAKLSKTIPREILSGLESQNLNDRADSTKKILDIVQSSATDCADTLIQYLQEKPGWKEANFQVMNNMLAIIGQLANSDSTFTKQTITNCVGPIIEKLTDVKLKDTANSTLSSICEAVSPQVVFQLIYPVALNNKNAKLTESALAWMAVALEEFGVQCFNYKPLFDFLKGCLESISTPVKTSAIKVLCVLRIAIGSAVFDYVADIKRQILDTIDKEFSKIKDQRPPAASRQSRVENEIPRTDISSKLGGIILTNLSDNDWKQRQAALEEIERFVVDANLKLQPKLGNLVSCLAKGSLTDKNQKVITTTLTLINMLTTAVGPSFDKSAKMLLPGVLALLADAKKPLRDSALATMTIIAEELGTDIVLPALATLLLQESATSRKDALTWAVANVGNAKSTPEMTQLAKPIIACLQDKNAEVRANSEQLLSIIASVVPADAFKKEMRDVKPANQPNMQAIIDRHYISTKKAGAAAAVAKQPVAKLSPSRTSTGKSNTTTTTTNNSPSRISTTKLQSPQPVVEPSGDIILYDAAGKATRQKASQGQSFYIQETEEIVEFLQEQVCQCFSEEFANMMFSANPTHQQQVVDLLASIDSENFDLLASVLDVVFKWCSFKLFDVGASSLRRTTKLIEIVASNMKELEYYLSDYEAGCIVPVISEKLGTSNETFKQMLRPCQRILSEVTPPNSFFKYTLETTAKTNNWRTRVEGITEMGNIINQHGPAVAGNQLKPVVAVMAKVLSDRDPAQKQAAINSLSQLHAHIGDEIWKYLTVLSPADRQQLEQIFGQSNQSPNRSQHQSQMQSASGSSDDEETNIIIEYLELLKNFSEQTIDTVVELLKMLSNLIAGTQSTTFAEKFLYYNEEYQMVLTTILTSIFPRVFNDQSIFRLCKYLIHTIITIYSHDLIAKKSSVRALQSVLRESITLLVSQPSLPQKQDDLDWVTKALNQVLLRTLQKSDPTTLFSVLLRMITETRVTDQKNDKYNDLLLRCLLRATKSLKGANSPIEIDMGVVLLEISNYERTPGPDDSTKKTTRTLTAELININQAQVVQFCKKLVASNQSQQHSQLFALLEDLMGGKATFEKLVGVPQSRGEQVTVKSVKPKQQQQQPQPVHEELDIAQLGVAPLATPEILQQPNLTIPKIAPAPTKTTSTLDQQMSTVDKSPRNYTCSSTLEKKDLLQDIFKKVGNKERTTEGLYDLYYFKKQYPDYDISHNLSQTTLPFQSYITRNLQKIATELESNKTKEAPEQAVNYHEKLRDIQNTMHHQQQQQLDDSTGSSNSSMKESNQLTASAALNTLQRLRGYTNQNNNNTASDSNAPTTTTTTLPSTTSRTTTSTTTGTGATGSQDLTATVASLRQRLAHIKETSRSNE</sequence>
<keyword evidence="4" id="KW-0206">Cytoskeleton</keyword>
<feature type="region of interest" description="Disordered" evidence="7">
    <location>
        <begin position="1019"/>
        <end position="1059"/>
    </location>
</feature>
<evidence type="ECO:0000256" key="2">
    <source>
        <dbReference type="ARBA" id="ARBA00022490"/>
    </source>
</evidence>
<feature type="repeat" description="HEAT" evidence="6">
    <location>
        <begin position="872"/>
        <end position="907"/>
    </location>
</feature>
<dbReference type="Pfam" id="PF21040">
    <property type="entry name" value="CEP104-like_TOG"/>
    <property type="match status" value="1"/>
</dbReference>
<dbReference type="InterPro" id="IPR034085">
    <property type="entry name" value="TOG"/>
</dbReference>
<comment type="similarity">
    <text evidence="5">Belongs to the TOG/XMAP215 family.</text>
</comment>
<dbReference type="InterPro" id="IPR021133">
    <property type="entry name" value="HEAT_type_2"/>
</dbReference>
<proteinExistence type="inferred from homology"/>
<dbReference type="Proteomes" id="UP000001396">
    <property type="component" value="Unassembled WGS sequence"/>
</dbReference>
<dbReference type="GO" id="GO:0030951">
    <property type="term" value="P:establishment or maintenance of microtubule cytoskeleton polarity"/>
    <property type="evidence" value="ECO:0007669"/>
    <property type="project" value="InterPro"/>
</dbReference>
<feature type="domain" description="TOG" evidence="8">
    <location>
        <begin position="778"/>
        <end position="1013"/>
    </location>
</feature>
<dbReference type="RefSeq" id="XP_020427194.1">
    <property type="nucleotide sequence ID" value="XM_020582427.1"/>
</dbReference>
<feature type="domain" description="TOG" evidence="8">
    <location>
        <begin position="1"/>
        <end position="226"/>
    </location>
</feature>
<comment type="caution">
    <text evidence="9">The sequence shown here is derived from an EMBL/GenBank/DDBJ whole genome shotgun (WGS) entry which is preliminary data.</text>
</comment>
<dbReference type="EMBL" id="ADBJ01000058">
    <property type="protein sequence ID" value="EFA75060.1"/>
    <property type="molecule type" value="Genomic_DNA"/>
</dbReference>
<organism evidence="9 10">
    <name type="scientific">Heterostelium pallidum (strain ATCC 26659 / Pp 5 / PN500)</name>
    <name type="common">Cellular slime mold</name>
    <name type="synonym">Polysphondylium pallidum</name>
    <dbReference type="NCBI Taxonomy" id="670386"/>
    <lineage>
        <taxon>Eukaryota</taxon>
        <taxon>Amoebozoa</taxon>
        <taxon>Evosea</taxon>
        <taxon>Eumycetozoa</taxon>
        <taxon>Dictyostelia</taxon>
        <taxon>Acytosteliales</taxon>
        <taxon>Acytosteliaceae</taxon>
        <taxon>Heterostelium</taxon>
    </lineage>
</organism>
<evidence type="ECO:0000256" key="4">
    <source>
        <dbReference type="ARBA" id="ARBA00023212"/>
    </source>
</evidence>
<feature type="region of interest" description="Disordered" evidence="7">
    <location>
        <begin position="1841"/>
        <end position="1883"/>
    </location>
</feature>
<comment type="subcellular location">
    <subcellularLocation>
        <location evidence="1">Cytoplasm</location>
        <location evidence="1">Cytoskeleton</location>
    </subcellularLocation>
</comment>
<evidence type="ECO:0000256" key="6">
    <source>
        <dbReference type="PROSITE-ProRule" id="PRU00103"/>
    </source>
</evidence>
<name>D3BU59_HETP5</name>
<dbReference type="InterPro" id="IPR045110">
    <property type="entry name" value="XMAP215"/>
</dbReference>
<feature type="compositionally biased region" description="Low complexity" evidence="7">
    <location>
        <begin position="508"/>
        <end position="535"/>
    </location>
</feature>
<keyword evidence="2" id="KW-0963">Cytoplasm</keyword>
<feature type="region of interest" description="Disordered" evidence="7">
    <location>
        <begin position="1325"/>
        <end position="1348"/>
    </location>
</feature>
<feature type="region of interest" description="Disordered" evidence="7">
    <location>
        <begin position="492"/>
        <end position="535"/>
    </location>
</feature>
<gene>
    <name evidence="9" type="primary">mtaA</name>
    <name evidence="9" type="ORF">PPL_11678</name>
</gene>
<feature type="compositionally biased region" description="Polar residues" evidence="7">
    <location>
        <begin position="1325"/>
        <end position="1345"/>
    </location>
</feature>
<feature type="compositionally biased region" description="Polar residues" evidence="7">
    <location>
        <begin position="1808"/>
        <end position="1824"/>
    </location>
</feature>
<dbReference type="SMART" id="SM01349">
    <property type="entry name" value="TOG"/>
    <property type="match status" value="5"/>
</dbReference>
<protein>
    <submittedName>
        <fullName evidence="9">XMAP215 family protein</fullName>
    </submittedName>
</protein>
<dbReference type="PANTHER" id="PTHR12609">
    <property type="entry name" value="MICROTUBULE ASSOCIATED PROTEIN XMAP215"/>
    <property type="match status" value="1"/>
</dbReference>
<dbReference type="GO" id="GO:0005856">
    <property type="term" value="C:cytoskeleton"/>
    <property type="evidence" value="ECO:0007669"/>
    <property type="project" value="UniProtKB-SubCell"/>
</dbReference>
<dbReference type="STRING" id="670386.D3BU59"/>
<dbReference type="FunFam" id="1.25.10.10:FF:000019">
    <property type="entry name" value="Cytoskeleton-associated protein 5"/>
    <property type="match status" value="1"/>
</dbReference>
<dbReference type="GO" id="GO:0061863">
    <property type="term" value="F:microtubule plus end polymerase"/>
    <property type="evidence" value="ECO:0007669"/>
    <property type="project" value="InterPro"/>
</dbReference>
<dbReference type="GO" id="GO:0046785">
    <property type="term" value="P:microtubule polymerization"/>
    <property type="evidence" value="ECO:0007669"/>
    <property type="project" value="InterPro"/>
</dbReference>
<feature type="region of interest" description="Disordered" evidence="7">
    <location>
        <begin position="1678"/>
        <end position="1702"/>
    </location>
</feature>
<feature type="domain" description="TOG" evidence="8">
    <location>
        <begin position="542"/>
        <end position="768"/>
    </location>
</feature>
<keyword evidence="3" id="KW-0677">Repeat</keyword>
<dbReference type="GeneID" id="31367146"/>
<dbReference type="OMA" id="ERCAGQK"/>
<keyword evidence="10" id="KW-1185">Reference proteome</keyword>
<evidence type="ECO:0000313" key="9">
    <source>
        <dbReference type="EMBL" id="EFA75060.1"/>
    </source>
</evidence>
<dbReference type="GO" id="GO:0051010">
    <property type="term" value="F:microtubule plus-end binding"/>
    <property type="evidence" value="ECO:0007669"/>
    <property type="project" value="InterPro"/>
</dbReference>
<feature type="domain" description="TOG" evidence="8">
    <location>
        <begin position="1092"/>
        <end position="1333"/>
    </location>
</feature>
<dbReference type="FunCoup" id="D3BU59">
    <property type="interactions" value="435"/>
</dbReference>
<evidence type="ECO:0000313" key="10">
    <source>
        <dbReference type="Proteomes" id="UP000001396"/>
    </source>
</evidence>
<dbReference type="InterPro" id="IPR048491">
    <property type="entry name" value="XMAP215_CLASP_TOG"/>
</dbReference>
<feature type="region of interest" description="Disordered" evidence="7">
    <location>
        <begin position="1799"/>
        <end position="1824"/>
    </location>
</feature>